<dbReference type="PANTHER" id="PTHR48081:SF8">
    <property type="entry name" value="ALPHA_BETA HYDROLASE FOLD-3 DOMAIN-CONTAINING PROTEIN-RELATED"/>
    <property type="match status" value="1"/>
</dbReference>
<evidence type="ECO:0000256" key="1">
    <source>
        <dbReference type="ARBA" id="ARBA00022801"/>
    </source>
</evidence>
<sequence>MSGMDLTDIPTTPQEREAVFAAVTGLGGRDLTLPAGVSLTPPLPVGEHWVTAPGASLDRGVLVYVHGGGFAHRMPDLMNLFAARLSQVTGRPVLVVHYPLAPESPFPAALEAVIASFSSLRQHVPPSRVIVYSESSGGSLALGAMLGLSASSRPAGLIAVSPVTDLSLQSPSIDTNAVTDAGVDRRMLSFLIGQYLQGAPADRAPQSPIFGDLTGLPPLLLAVGSAEALLDDTLRFAEAATAAGIKTQVDVYEGLPHAFTIASLDDDQSVFLTRLGTWIAGIQ</sequence>
<dbReference type="GO" id="GO:0016787">
    <property type="term" value="F:hydrolase activity"/>
    <property type="evidence" value="ECO:0007669"/>
    <property type="project" value="UniProtKB-KW"/>
</dbReference>
<keyword evidence="4" id="KW-1185">Reference proteome</keyword>
<dbReference type="Pfam" id="PF07859">
    <property type="entry name" value="Abhydrolase_3"/>
    <property type="match status" value="1"/>
</dbReference>
<dbReference type="EMBL" id="BOMY01000048">
    <property type="protein sequence ID" value="GIF24768.1"/>
    <property type="molecule type" value="Genomic_DNA"/>
</dbReference>
<dbReference type="Proteomes" id="UP000623608">
    <property type="component" value="Unassembled WGS sequence"/>
</dbReference>
<evidence type="ECO:0000313" key="4">
    <source>
        <dbReference type="Proteomes" id="UP000623608"/>
    </source>
</evidence>
<dbReference type="InterPro" id="IPR013094">
    <property type="entry name" value="AB_hydrolase_3"/>
</dbReference>
<feature type="domain" description="Alpha/beta hydrolase fold-3" evidence="2">
    <location>
        <begin position="62"/>
        <end position="260"/>
    </location>
</feature>
<protein>
    <submittedName>
        <fullName evidence="3">Lipase</fullName>
    </submittedName>
</protein>
<dbReference type="Gene3D" id="3.40.50.1820">
    <property type="entry name" value="alpha/beta hydrolase"/>
    <property type="match status" value="1"/>
</dbReference>
<accession>A0A919TVG1</accession>
<organism evidence="3 4">
    <name type="scientific">Paractinoplanes tereljensis</name>
    <dbReference type="NCBI Taxonomy" id="571912"/>
    <lineage>
        <taxon>Bacteria</taxon>
        <taxon>Bacillati</taxon>
        <taxon>Actinomycetota</taxon>
        <taxon>Actinomycetes</taxon>
        <taxon>Micromonosporales</taxon>
        <taxon>Micromonosporaceae</taxon>
        <taxon>Paractinoplanes</taxon>
    </lineage>
</organism>
<comment type="caution">
    <text evidence="3">The sequence shown here is derived from an EMBL/GenBank/DDBJ whole genome shotgun (WGS) entry which is preliminary data.</text>
</comment>
<proteinExistence type="predicted"/>
<name>A0A919TVG1_9ACTN</name>
<dbReference type="InterPro" id="IPR050300">
    <property type="entry name" value="GDXG_lipolytic_enzyme"/>
</dbReference>
<gene>
    <name evidence="3" type="ORF">Ate02nite_74980</name>
</gene>
<dbReference type="PANTHER" id="PTHR48081">
    <property type="entry name" value="AB HYDROLASE SUPERFAMILY PROTEIN C4A8.06C"/>
    <property type="match status" value="1"/>
</dbReference>
<evidence type="ECO:0000259" key="2">
    <source>
        <dbReference type="Pfam" id="PF07859"/>
    </source>
</evidence>
<dbReference type="SUPFAM" id="SSF53474">
    <property type="entry name" value="alpha/beta-Hydrolases"/>
    <property type="match status" value="1"/>
</dbReference>
<reference evidence="3" key="1">
    <citation type="submission" date="2021-01" db="EMBL/GenBank/DDBJ databases">
        <title>Whole genome shotgun sequence of Actinoplanes tereljensis NBRC 105297.</title>
        <authorList>
            <person name="Komaki H."/>
            <person name="Tamura T."/>
        </authorList>
    </citation>
    <scope>NUCLEOTIDE SEQUENCE</scope>
    <source>
        <strain evidence="3">NBRC 105297</strain>
    </source>
</reference>
<evidence type="ECO:0000313" key="3">
    <source>
        <dbReference type="EMBL" id="GIF24768.1"/>
    </source>
</evidence>
<dbReference type="AlphaFoldDB" id="A0A919TVG1"/>
<dbReference type="InterPro" id="IPR029058">
    <property type="entry name" value="AB_hydrolase_fold"/>
</dbReference>
<keyword evidence="1" id="KW-0378">Hydrolase</keyword>